<accession>A0A6J6NS20</accession>
<feature type="transmembrane region" description="Helical" evidence="1">
    <location>
        <begin position="106"/>
        <end position="122"/>
    </location>
</feature>
<dbReference type="AlphaFoldDB" id="A0A6J6NS20"/>
<gene>
    <name evidence="2" type="ORF">UFOPK2399_00600</name>
</gene>
<name>A0A6J6NS20_9ZZZZ</name>
<organism evidence="2">
    <name type="scientific">freshwater metagenome</name>
    <dbReference type="NCBI Taxonomy" id="449393"/>
    <lineage>
        <taxon>unclassified sequences</taxon>
        <taxon>metagenomes</taxon>
        <taxon>ecological metagenomes</taxon>
    </lineage>
</organism>
<dbReference type="EMBL" id="CAEZXP010000001">
    <property type="protein sequence ID" value="CAB4689520.1"/>
    <property type="molecule type" value="Genomic_DNA"/>
</dbReference>
<proteinExistence type="predicted"/>
<sequence length="142" mass="14932">MGARTNPGTVGVRGVRISAAAALCVGAVLIAIYPLLGDTAQNVVYLAIGLTAIAMTLRAIPKRGGLHGAWFWFGIGLMLDFAGDAVDAGYELFANRAAPLPSAADIFYIAGYPALAFGARCVQRKVRREAREIFASREAFGS</sequence>
<protein>
    <submittedName>
        <fullName evidence="2">Unannotated protein</fullName>
    </submittedName>
</protein>
<feature type="transmembrane region" description="Helical" evidence="1">
    <location>
        <begin position="14"/>
        <end position="36"/>
    </location>
</feature>
<evidence type="ECO:0000256" key="1">
    <source>
        <dbReference type="SAM" id="Phobius"/>
    </source>
</evidence>
<keyword evidence="1" id="KW-1133">Transmembrane helix</keyword>
<evidence type="ECO:0000313" key="2">
    <source>
        <dbReference type="EMBL" id="CAB4689520.1"/>
    </source>
</evidence>
<reference evidence="2" key="1">
    <citation type="submission" date="2020-05" db="EMBL/GenBank/DDBJ databases">
        <authorList>
            <person name="Chiriac C."/>
            <person name="Salcher M."/>
            <person name="Ghai R."/>
            <person name="Kavagutti S V."/>
        </authorList>
    </citation>
    <scope>NUCLEOTIDE SEQUENCE</scope>
</reference>
<keyword evidence="1" id="KW-0472">Membrane</keyword>
<keyword evidence="1" id="KW-0812">Transmembrane</keyword>
<feature type="transmembrane region" description="Helical" evidence="1">
    <location>
        <begin position="42"/>
        <end position="60"/>
    </location>
</feature>